<reference evidence="2 3" key="1">
    <citation type="submission" date="2018-01" db="EMBL/GenBank/DDBJ databases">
        <title>G. obscuriglobus.</title>
        <authorList>
            <person name="Franke J."/>
            <person name="Blomberg W."/>
            <person name="Selmecki A."/>
        </authorList>
    </citation>
    <scope>NUCLEOTIDE SEQUENCE [LARGE SCALE GENOMIC DNA]</scope>
    <source>
        <strain evidence="2 3">DSM 5831</strain>
    </source>
</reference>
<evidence type="ECO:0000313" key="2">
    <source>
        <dbReference type="EMBL" id="AWM41932.1"/>
    </source>
</evidence>
<dbReference type="Proteomes" id="UP000245802">
    <property type="component" value="Chromosome"/>
</dbReference>
<sequence>MDSRIAFVLMAPLWLWGLLPLWVSSGGAIDIVEMFFLIFTVGCASLFWLFNVAIVLKAERFRTLGIWLSVPIVWVAAVAVSASDVPFLIRFRLSEPDLRQYAQADAPNPSHDMRARHLGLFDISDVWRHGRTVAFSTDGKLFDRVGVIYAPDGLPAEPLPIEVEELLRAQYTHLDGPWYKFEIGD</sequence>
<dbReference type="AlphaFoldDB" id="A0A2Z3HC02"/>
<keyword evidence="1" id="KW-1133">Transmembrane helix</keyword>
<proteinExistence type="predicted"/>
<dbReference type="OrthoDB" id="3389565at2"/>
<feature type="transmembrane region" description="Helical" evidence="1">
    <location>
        <begin position="6"/>
        <end position="23"/>
    </location>
</feature>
<dbReference type="RefSeq" id="WP_010036626.1">
    <property type="nucleotide sequence ID" value="NZ_CP025958.1"/>
</dbReference>
<accession>A0A2Z3HC02</accession>
<evidence type="ECO:0000256" key="1">
    <source>
        <dbReference type="SAM" id="Phobius"/>
    </source>
</evidence>
<dbReference type="KEGG" id="gog:C1280_36365"/>
<keyword evidence="1" id="KW-0812">Transmembrane</keyword>
<keyword evidence="3" id="KW-1185">Reference proteome</keyword>
<feature type="transmembrane region" description="Helical" evidence="1">
    <location>
        <begin position="35"/>
        <end position="54"/>
    </location>
</feature>
<feature type="transmembrane region" description="Helical" evidence="1">
    <location>
        <begin position="66"/>
        <end position="89"/>
    </location>
</feature>
<protein>
    <submittedName>
        <fullName evidence="2">Uncharacterized protein</fullName>
    </submittedName>
</protein>
<organism evidence="2 3">
    <name type="scientific">Gemmata obscuriglobus</name>
    <dbReference type="NCBI Taxonomy" id="114"/>
    <lineage>
        <taxon>Bacteria</taxon>
        <taxon>Pseudomonadati</taxon>
        <taxon>Planctomycetota</taxon>
        <taxon>Planctomycetia</taxon>
        <taxon>Gemmatales</taxon>
        <taxon>Gemmataceae</taxon>
        <taxon>Gemmata</taxon>
    </lineage>
</organism>
<name>A0A2Z3HC02_9BACT</name>
<gene>
    <name evidence="2" type="ORF">C1280_36365</name>
</gene>
<dbReference type="EMBL" id="CP025958">
    <property type="protein sequence ID" value="AWM41932.1"/>
    <property type="molecule type" value="Genomic_DNA"/>
</dbReference>
<evidence type="ECO:0000313" key="3">
    <source>
        <dbReference type="Proteomes" id="UP000245802"/>
    </source>
</evidence>
<keyword evidence="1" id="KW-0472">Membrane</keyword>